<dbReference type="Proteomes" id="UP000203999">
    <property type="component" value="Segment"/>
</dbReference>
<evidence type="ECO:0000313" key="2">
    <source>
        <dbReference type="Proteomes" id="UP000203999"/>
    </source>
</evidence>
<accession>A0A1B1PDS9</accession>
<evidence type="ECO:0000313" key="1">
    <source>
        <dbReference type="EMBL" id="ANT42318.1"/>
    </source>
</evidence>
<proteinExistence type="predicted"/>
<organism evidence="1 2">
    <name type="scientific">Salmonella phage BPS11Q3</name>
    <dbReference type="NCBI Taxonomy" id="1857099"/>
    <lineage>
        <taxon>Viruses</taxon>
        <taxon>Duplodnaviria</taxon>
        <taxon>Heunggongvirae</taxon>
        <taxon>Uroviricota</taxon>
        <taxon>Caudoviricetes</taxon>
        <taxon>Sarkviridae</taxon>
        <taxon>Guernseyvirinae</taxon>
        <taxon>Jerseyvirus</taxon>
        <taxon>Jerseyvirus BPS11Q3</taxon>
    </lineage>
</organism>
<dbReference type="KEGG" id="vg:30310478"/>
<gene>
    <name evidence="1" type="ORF">BPS11Q3_27</name>
</gene>
<name>A0A1B1PDS9_9CAUD</name>
<keyword evidence="2" id="KW-1185">Reference proteome</keyword>
<reference evidence="1 2" key="1">
    <citation type="submission" date="2016-06" db="EMBL/GenBank/DDBJ databases">
        <title>The whole genome sequencing of Salmonella bacteriophage BPS11Q3.</title>
        <authorList>
            <person name="Han H."/>
            <person name="Li X."/>
            <person name="Wei Y."/>
            <person name="Wei X."/>
            <person name="Zhang X."/>
        </authorList>
    </citation>
    <scope>NUCLEOTIDE SEQUENCE [LARGE SCALE GENOMIC DNA]</scope>
</reference>
<dbReference type="RefSeq" id="YP_009322834.1">
    <property type="nucleotide sequence ID" value="NC_031925.1"/>
</dbReference>
<sequence>MYQYLTVEEAYRITNDLGICPVCDGDNQCVYWGLEDE</sequence>
<dbReference type="EMBL" id="KX405002">
    <property type="protein sequence ID" value="ANT42318.1"/>
    <property type="molecule type" value="Genomic_DNA"/>
</dbReference>
<protein>
    <submittedName>
        <fullName evidence="1">Uncharacterized protein</fullName>
    </submittedName>
</protein>
<dbReference type="GeneID" id="30310478"/>